<proteinExistence type="predicted"/>
<evidence type="ECO:0000313" key="1">
    <source>
        <dbReference type="EMBL" id="CAF2109457.1"/>
    </source>
</evidence>
<evidence type="ECO:0000313" key="2">
    <source>
        <dbReference type="Proteomes" id="UP000663887"/>
    </source>
</evidence>
<name>A0A816UEM2_9BILA</name>
<reference evidence="1" key="1">
    <citation type="submission" date="2021-02" db="EMBL/GenBank/DDBJ databases">
        <authorList>
            <person name="Nowell W R."/>
        </authorList>
    </citation>
    <scope>NUCLEOTIDE SEQUENCE</scope>
</reference>
<dbReference type="AlphaFoldDB" id="A0A816UEM2"/>
<accession>A0A816UEM2</accession>
<comment type="caution">
    <text evidence="1">The sequence shown here is derived from an EMBL/GenBank/DDBJ whole genome shotgun (WGS) entry which is preliminary data.</text>
</comment>
<dbReference type="Proteomes" id="UP000663887">
    <property type="component" value="Unassembled WGS sequence"/>
</dbReference>
<gene>
    <name evidence="1" type="ORF">XDN619_LOCUS20451</name>
</gene>
<organism evidence="1 2">
    <name type="scientific">Rotaria magnacalcarata</name>
    <dbReference type="NCBI Taxonomy" id="392030"/>
    <lineage>
        <taxon>Eukaryota</taxon>
        <taxon>Metazoa</taxon>
        <taxon>Spiralia</taxon>
        <taxon>Gnathifera</taxon>
        <taxon>Rotifera</taxon>
        <taxon>Eurotatoria</taxon>
        <taxon>Bdelloidea</taxon>
        <taxon>Philodinida</taxon>
        <taxon>Philodinidae</taxon>
        <taxon>Rotaria</taxon>
    </lineage>
</organism>
<sequence length="498" mass="55744">MVRTYKRKTDEPRYSEEDLKNVLNANIGHPTALACEEIRYLVDLTVTLQDWGQLNTYNDVLKYAQEYIEIMNLQSRFAGGAPTRDCSSLENVRAQGATSNIIDGWFKHFQYGESGFCEEASRRVVVIKCGTKYANQIQNSCGKGFTTVFLTISANGVRLPPYIIYKSLRLDSQWCPKNLIKGTVYNEWYTFIMLTKPFATPFTTFGCLHVEICETTMETFTLGTKRNDLKSMEKTDFVRLFSKLYEYALIPGHCSAAFAKAGTFPYDPRAIKNDRIIKNRLSTIVGTPEQYAHILSNKLHTSSCLNVQAMVSRNTLVRSNSAPNLFIGKFLTDFLNSRFILAIIDHSISTTTSQLELNPTGSGDDIENDATESAYQLLNEILNETTSPNGHIHSSSLNFSFNSTSSSVASIDAGSTKPLSAIEAIVAKYLTPKQSTTSKPVKRLIKRPYCVSVTDLDVLGENIMKQRKKQVKKANVVDNDKISKTSSKKTKTLTKKQA</sequence>
<dbReference type="PROSITE" id="PS51257">
    <property type="entry name" value="PROKAR_LIPOPROTEIN"/>
    <property type="match status" value="1"/>
</dbReference>
<dbReference type="EMBL" id="CAJNRG010009025">
    <property type="protein sequence ID" value="CAF2109457.1"/>
    <property type="molecule type" value="Genomic_DNA"/>
</dbReference>
<protein>
    <submittedName>
        <fullName evidence="1">Uncharacterized protein</fullName>
    </submittedName>
</protein>